<organism evidence="1 2">
    <name type="scientific">Allacma fusca</name>
    <dbReference type="NCBI Taxonomy" id="39272"/>
    <lineage>
        <taxon>Eukaryota</taxon>
        <taxon>Metazoa</taxon>
        <taxon>Ecdysozoa</taxon>
        <taxon>Arthropoda</taxon>
        <taxon>Hexapoda</taxon>
        <taxon>Collembola</taxon>
        <taxon>Symphypleona</taxon>
        <taxon>Sminthuridae</taxon>
        <taxon>Allacma</taxon>
    </lineage>
</organism>
<feature type="non-terminal residue" evidence="1">
    <location>
        <position position="1"/>
    </location>
</feature>
<comment type="caution">
    <text evidence="1">The sequence shown here is derived from an EMBL/GenBank/DDBJ whole genome shotgun (WGS) entry which is preliminary data.</text>
</comment>
<gene>
    <name evidence="1" type="ORF">AFUS01_LOCUS37700</name>
</gene>
<protein>
    <submittedName>
        <fullName evidence="1">Uncharacterized protein</fullName>
    </submittedName>
</protein>
<dbReference type="AlphaFoldDB" id="A0A8J2L2T2"/>
<reference evidence="1" key="1">
    <citation type="submission" date="2021-06" db="EMBL/GenBank/DDBJ databases">
        <authorList>
            <person name="Hodson N. C."/>
            <person name="Mongue J. A."/>
            <person name="Jaron S. K."/>
        </authorList>
    </citation>
    <scope>NUCLEOTIDE SEQUENCE</scope>
</reference>
<dbReference type="Proteomes" id="UP000708208">
    <property type="component" value="Unassembled WGS sequence"/>
</dbReference>
<evidence type="ECO:0000313" key="2">
    <source>
        <dbReference type="Proteomes" id="UP000708208"/>
    </source>
</evidence>
<evidence type="ECO:0000313" key="1">
    <source>
        <dbReference type="EMBL" id="CAG7827732.1"/>
    </source>
</evidence>
<proteinExistence type="predicted"/>
<name>A0A8J2L2T2_9HEXA</name>
<sequence length="90" mass="10589">HETEIRGIRQCRGWAWLQYKQSYGDTTRPGLTIQCSWKQNRRYKAIYVATIQIRKLFNCHVISASLNQGRHIQLALSVQLKSLYSHRTTL</sequence>
<accession>A0A8J2L2T2</accession>
<dbReference type="EMBL" id="CAJVCH010544684">
    <property type="protein sequence ID" value="CAG7827732.1"/>
    <property type="molecule type" value="Genomic_DNA"/>
</dbReference>
<keyword evidence="2" id="KW-1185">Reference proteome</keyword>